<evidence type="ECO:0000256" key="1">
    <source>
        <dbReference type="SAM" id="Phobius"/>
    </source>
</evidence>
<proteinExistence type="predicted"/>
<keyword evidence="1" id="KW-0812">Transmembrane</keyword>
<reference evidence="2 3" key="1">
    <citation type="submission" date="2019-07" db="EMBL/GenBank/DDBJ databases">
        <title>Complete Genome Sequence of Leptotrichia hofstadii Strain JCM16775.</title>
        <authorList>
            <person name="Watanabe S."/>
            <person name="Cui L."/>
        </authorList>
    </citation>
    <scope>NUCLEOTIDE SEQUENCE [LARGE SCALE GENOMIC DNA]</scope>
    <source>
        <strain evidence="2 3">JCM16775</strain>
    </source>
</reference>
<feature type="transmembrane region" description="Helical" evidence="1">
    <location>
        <begin position="46"/>
        <end position="64"/>
    </location>
</feature>
<dbReference type="EMBL" id="AP019823">
    <property type="protein sequence ID" value="BBM39321.1"/>
    <property type="molecule type" value="Genomic_DNA"/>
</dbReference>
<accession>A0A510JLQ4</accession>
<keyword evidence="3" id="KW-1185">Reference proteome</keyword>
<keyword evidence="1" id="KW-0472">Membrane</keyword>
<dbReference type="Proteomes" id="UP000321892">
    <property type="component" value="Chromosome"/>
</dbReference>
<dbReference type="KEGG" id="lhf:JCM16775_2032"/>
<organism evidence="2 3">
    <name type="scientific">Leptotrichia hofstadii</name>
    <dbReference type="NCBI Taxonomy" id="157688"/>
    <lineage>
        <taxon>Bacteria</taxon>
        <taxon>Fusobacteriati</taxon>
        <taxon>Fusobacteriota</taxon>
        <taxon>Fusobacteriia</taxon>
        <taxon>Fusobacteriales</taxon>
        <taxon>Leptotrichiaceae</taxon>
        <taxon>Leptotrichia</taxon>
    </lineage>
</organism>
<evidence type="ECO:0000313" key="2">
    <source>
        <dbReference type="EMBL" id="BBM39321.1"/>
    </source>
</evidence>
<gene>
    <name evidence="2" type="ORF">JCM16775_2032</name>
</gene>
<keyword evidence="1" id="KW-1133">Transmembrane helix</keyword>
<name>A0A510JLQ4_9FUSO</name>
<dbReference type="AlphaFoldDB" id="A0A510JLQ4"/>
<protein>
    <submittedName>
        <fullName evidence="2">Uncharacterized protein</fullName>
    </submittedName>
</protein>
<evidence type="ECO:0000313" key="3">
    <source>
        <dbReference type="Proteomes" id="UP000321892"/>
    </source>
</evidence>
<sequence>MSVSEFRFRSNQGFMQIIKFRLLSQIKFGNISKKCLDDPGLVRSTFAIFFNMLLVKYVKITIIAKQREMMIIRKKYKNN</sequence>